<feature type="domain" description="ANTAR" evidence="5">
    <location>
        <begin position="168"/>
        <end position="229"/>
    </location>
</feature>
<proteinExistence type="predicted"/>
<sequence length="243" mass="26327">MKERYERLAAAFVTLADTLVADYDVVELAQQLIDSSMSLLPIKAAGILLGDAKGELHVFASSSEQSRLLELLQVEADVGPCLDAYRSGVAVLADDLVEHTAQWPAFVERAGEYEFRAVAALPLRLRTERVGALNLFLDTEGPLANEDLAVGQALADVATIGILHQRVLSRSEVVNQQLQTALNTRLIIEQAKGVLAERGAVDMDRAFNLLRSHARRTNRRLADLARDVVDGADTTAVLSAAAE</sequence>
<dbReference type="SMART" id="SM01012">
    <property type="entry name" value="ANTAR"/>
    <property type="match status" value="1"/>
</dbReference>
<dbReference type="PROSITE" id="PS50921">
    <property type="entry name" value="ANTAR"/>
    <property type="match status" value="1"/>
</dbReference>
<keyword evidence="2" id="KW-0418">Kinase</keyword>
<dbReference type="InterPro" id="IPR012074">
    <property type="entry name" value="GAF_ANTAR"/>
</dbReference>
<keyword evidence="7" id="KW-1185">Reference proteome</keyword>
<dbReference type="PIRSF" id="PIRSF036625">
    <property type="entry name" value="GAF_ANTAR"/>
    <property type="match status" value="1"/>
</dbReference>
<dbReference type="Gene3D" id="1.10.10.10">
    <property type="entry name" value="Winged helix-like DNA-binding domain superfamily/Winged helix DNA-binding domain"/>
    <property type="match status" value="1"/>
</dbReference>
<protein>
    <submittedName>
        <fullName evidence="6">Transcriptional regulator</fullName>
    </submittedName>
</protein>
<gene>
    <name evidence="6" type="ORF">MMAD_46400</name>
</gene>
<evidence type="ECO:0000256" key="3">
    <source>
        <dbReference type="ARBA" id="ARBA00023015"/>
    </source>
</evidence>
<dbReference type="SMART" id="SM00065">
    <property type="entry name" value="GAF"/>
    <property type="match status" value="1"/>
</dbReference>
<dbReference type="SUPFAM" id="SSF52172">
    <property type="entry name" value="CheY-like"/>
    <property type="match status" value="1"/>
</dbReference>
<dbReference type="Pfam" id="PF13185">
    <property type="entry name" value="GAF_2"/>
    <property type="match status" value="1"/>
</dbReference>
<organism evidence="6 7">
    <name type="scientific">Mycolicibacterium madagascariense</name>
    <dbReference type="NCBI Taxonomy" id="212765"/>
    <lineage>
        <taxon>Bacteria</taxon>
        <taxon>Bacillati</taxon>
        <taxon>Actinomycetota</taxon>
        <taxon>Actinomycetes</taxon>
        <taxon>Mycobacteriales</taxon>
        <taxon>Mycobacteriaceae</taxon>
        <taxon>Mycolicibacterium</taxon>
    </lineage>
</organism>
<dbReference type="Gene3D" id="3.30.450.40">
    <property type="match status" value="1"/>
</dbReference>
<dbReference type="InterPro" id="IPR029016">
    <property type="entry name" value="GAF-like_dom_sf"/>
</dbReference>
<keyword evidence="1" id="KW-0808">Transferase</keyword>
<dbReference type="GO" id="GO:0003723">
    <property type="term" value="F:RNA binding"/>
    <property type="evidence" value="ECO:0007669"/>
    <property type="project" value="InterPro"/>
</dbReference>
<dbReference type="InterPro" id="IPR036388">
    <property type="entry name" value="WH-like_DNA-bd_sf"/>
</dbReference>
<dbReference type="GO" id="GO:0016301">
    <property type="term" value="F:kinase activity"/>
    <property type="evidence" value="ECO:0007669"/>
    <property type="project" value="UniProtKB-KW"/>
</dbReference>
<evidence type="ECO:0000256" key="2">
    <source>
        <dbReference type="ARBA" id="ARBA00022777"/>
    </source>
</evidence>
<keyword evidence="3" id="KW-0805">Transcription regulation</keyword>
<accession>A0A7I7XME0</accession>
<dbReference type="Proteomes" id="UP000466517">
    <property type="component" value="Chromosome"/>
</dbReference>
<evidence type="ECO:0000259" key="5">
    <source>
        <dbReference type="PROSITE" id="PS50921"/>
    </source>
</evidence>
<keyword evidence="4" id="KW-0804">Transcription</keyword>
<dbReference type="RefSeq" id="WP_163741583.1">
    <property type="nucleotide sequence ID" value="NZ_AP022610.1"/>
</dbReference>
<name>A0A7I7XME0_9MYCO</name>
<dbReference type="InterPro" id="IPR011006">
    <property type="entry name" value="CheY-like_superfamily"/>
</dbReference>
<dbReference type="SUPFAM" id="SSF55781">
    <property type="entry name" value="GAF domain-like"/>
    <property type="match status" value="1"/>
</dbReference>
<reference evidence="6 7" key="1">
    <citation type="journal article" date="2019" name="Emerg. Microbes Infect.">
        <title>Comprehensive subspecies identification of 175 nontuberculous mycobacteria species based on 7547 genomic profiles.</title>
        <authorList>
            <person name="Matsumoto Y."/>
            <person name="Kinjo T."/>
            <person name="Motooka D."/>
            <person name="Nabeya D."/>
            <person name="Jung N."/>
            <person name="Uechi K."/>
            <person name="Horii T."/>
            <person name="Iida T."/>
            <person name="Fujita J."/>
            <person name="Nakamura S."/>
        </authorList>
    </citation>
    <scope>NUCLEOTIDE SEQUENCE [LARGE SCALE GENOMIC DNA]</scope>
    <source>
        <strain evidence="6 7">JCM 13574</strain>
    </source>
</reference>
<dbReference type="InterPro" id="IPR005561">
    <property type="entry name" value="ANTAR"/>
</dbReference>
<dbReference type="KEGG" id="mmag:MMAD_46400"/>
<evidence type="ECO:0000313" key="6">
    <source>
        <dbReference type="EMBL" id="BBZ30345.1"/>
    </source>
</evidence>
<dbReference type="AlphaFoldDB" id="A0A7I7XME0"/>
<dbReference type="Pfam" id="PF03861">
    <property type="entry name" value="ANTAR"/>
    <property type="match status" value="1"/>
</dbReference>
<evidence type="ECO:0000256" key="4">
    <source>
        <dbReference type="ARBA" id="ARBA00023163"/>
    </source>
</evidence>
<evidence type="ECO:0000256" key="1">
    <source>
        <dbReference type="ARBA" id="ARBA00022679"/>
    </source>
</evidence>
<dbReference type="EMBL" id="AP022610">
    <property type="protein sequence ID" value="BBZ30345.1"/>
    <property type="molecule type" value="Genomic_DNA"/>
</dbReference>
<dbReference type="InterPro" id="IPR003018">
    <property type="entry name" value="GAF"/>
</dbReference>
<evidence type="ECO:0000313" key="7">
    <source>
        <dbReference type="Proteomes" id="UP000466517"/>
    </source>
</evidence>